<evidence type="ECO:0000313" key="18">
    <source>
        <dbReference type="Proteomes" id="UP001053296"/>
    </source>
</evidence>
<dbReference type="PANTHER" id="PTHR14269:SF62">
    <property type="entry name" value="CDP-DIACYLGLYCEROL--GLYCEROL-3-PHOSPHATE 3-PHOSPHATIDYLTRANSFERASE 1, CHLOROPLASTIC"/>
    <property type="match status" value="1"/>
</dbReference>
<feature type="transmembrane region" description="Helical" evidence="16">
    <location>
        <begin position="95"/>
        <end position="114"/>
    </location>
</feature>
<evidence type="ECO:0000256" key="8">
    <source>
        <dbReference type="ARBA" id="ARBA00022692"/>
    </source>
</evidence>
<evidence type="ECO:0000256" key="11">
    <source>
        <dbReference type="ARBA" id="ARBA00023136"/>
    </source>
</evidence>
<keyword evidence="18" id="KW-1185">Reference proteome</keyword>
<dbReference type="PIRSF" id="PIRSF000847">
    <property type="entry name" value="Phos_ph_gly_syn"/>
    <property type="match status" value="1"/>
</dbReference>
<dbReference type="InterPro" id="IPR043130">
    <property type="entry name" value="CDP-OH_PTrfase_TM_dom"/>
</dbReference>
<accession>A0ABN6EPA3</accession>
<evidence type="ECO:0000256" key="1">
    <source>
        <dbReference type="ARBA" id="ARBA00004141"/>
    </source>
</evidence>
<reference evidence="17" key="1">
    <citation type="journal article" date="2022" name="Arch. Microbiol.">
        <title>Pseudodesulfovibrio sediminis sp. nov., a mesophilic and neutrophilic sulfate-reducing bacterium isolated from sediment of a brackish lake.</title>
        <authorList>
            <person name="Takahashi A."/>
            <person name="Kojima H."/>
            <person name="Watanabe M."/>
            <person name="Fukui M."/>
        </authorList>
    </citation>
    <scope>NUCLEOTIDE SEQUENCE</scope>
    <source>
        <strain evidence="17">SF6</strain>
    </source>
</reference>
<evidence type="ECO:0000256" key="2">
    <source>
        <dbReference type="ARBA" id="ARBA00005042"/>
    </source>
</evidence>
<dbReference type="Proteomes" id="UP001053296">
    <property type="component" value="Chromosome"/>
</dbReference>
<protein>
    <recommendedName>
        <fullName evidence="5">CDP-diacylglycerol--glycerol-3-phosphate 3-phosphatidyltransferase</fullName>
        <ecNumber evidence="4">2.7.8.5</ecNumber>
    </recommendedName>
</protein>
<comment type="pathway">
    <text evidence="2">Phospholipid metabolism; phosphatidylglycerol biosynthesis; phosphatidylglycerol from CDP-diacylglycerol: step 1/2.</text>
</comment>
<feature type="transmembrane region" description="Helical" evidence="16">
    <location>
        <begin position="12"/>
        <end position="29"/>
    </location>
</feature>
<comment type="subcellular location">
    <subcellularLocation>
        <location evidence="1">Membrane</location>
        <topology evidence="1">Multi-pass membrane protein</topology>
    </subcellularLocation>
</comment>
<dbReference type="EMBL" id="AP024485">
    <property type="protein sequence ID" value="BCS87005.1"/>
    <property type="molecule type" value="Genomic_DNA"/>
</dbReference>
<dbReference type="PANTHER" id="PTHR14269">
    <property type="entry name" value="CDP-DIACYLGLYCEROL--GLYCEROL-3-PHOSPHATE 3-PHOSPHATIDYLTRANSFERASE-RELATED"/>
    <property type="match status" value="1"/>
</dbReference>
<evidence type="ECO:0000256" key="12">
    <source>
        <dbReference type="ARBA" id="ARBA00023209"/>
    </source>
</evidence>
<dbReference type="InterPro" id="IPR050324">
    <property type="entry name" value="CDP-alcohol_PTase-I"/>
</dbReference>
<keyword evidence="7 15" id="KW-0808">Transferase</keyword>
<keyword evidence="6" id="KW-0444">Lipid biosynthesis</keyword>
<evidence type="ECO:0000256" key="7">
    <source>
        <dbReference type="ARBA" id="ARBA00022679"/>
    </source>
</evidence>
<organism evidence="17 18">
    <name type="scientific">Pseudodesulfovibrio sediminis</name>
    <dbReference type="NCBI Taxonomy" id="2810563"/>
    <lineage>
        <taxon>Bacteria</taxon>
        <taxon>Pseudomonadati</taxon>
        <taxon>Thermodesulfobacteriota</taxon>
        <taxon>Desulfovibrionia</taxon>
        <taxon>Desulfovibrionales</taxon>
        <taxon>Desulfovibrionaceae</taxon>
    </lineage>
</organism>
<evidence type="ECO:0000256" key="16">
    <source>
        <dbReference type="SAM" id="Phobius"/>
    </source>
</evidence>
<keyword evidence="11 16" id="KW-0472">Membrane</keyword>
<keyword evidence="12" id="KW-0594">Phospholipid biosynthesis</keyword>
<name>A0ABN6EPA3_9BACT</name>
<evidence type="ECO:0000256" key="5">
    <source>
        <dbReference type="ARBA" id="ARBA00014944"/>
    </source>
</evidence>
<feature type="transmembrane region" description="Helical" evidence="16">
    <location>
        <begin position="156"/>
        <end position="175"/>
    </location>
</feature>
<evidence type="ECO:0000256" key="4">
    <source>
        <dbReference type="ARBA" id="ARBA00013170"/>
    </source>
</evidence>
<keyword evidence="9 16" id="KW-1133">Transmembrane helix</keyword>
<dbReference type="InterPro" id="IPR004570">
    <property type="entry name" value="Phosphatidylglycerol_P_synth"/>
</dbReference>
<dbReference type="InterPro" id="IPR000462">
    <property type="entry name" value="CDP-OH_P_trans"/>
</dbReference>
<evidence type="ECO:0000256" key="14">
    <source>
        <dbReference type="ARBA" id="ARBA00048586"/>
    </source>
</evidence>
<evidence type="ECO:0000256" key="10">
    <source>
        <dbReference type="ARBA" id="ARBA00023098"/>
    </source>
</evidence>
<evidence type="ECO:0000256" key="15">
    <source>
        <dbReference type="RuleBase" id="RU003750"/>
    </source>
</evidence>
<feature type="transmembrane region" description="Helical" evidence="16">
    <location>
        <begin position="35"/>
        <end position="58"/>
    </location>
</feature>
<dbReference type="RefSeq" id="WP_229592795.1">
    <property type="nucleotide sequence ID" value="NZ_AP024485.1"/>
</dbReference>
<comment type="catalytic activity">
    <reaction evidence="14">
        <text>a CDP-1,2-diacyl-sn-glycerol + sn-glycerol 3-phosphate = a 1,2-diacyl-sn-glycero-3-phospho-(1'-sn-glycero-3'-phosphate) + CMP + H(+)</text>
        <dbReference type="Rhea" id="RHEA:12593"/>
        <dbReference type="ChEBI" id="CHEBI:15378"/>
        <dbReference type="ChEBI" id="CHEBI:57597"/>
        <dbReference type="ChEBI" id="CHEBI:58332"/>
        <dbReference type="ChEBI" id="CHEBI:60110"/>
        <dbReference type="ChEBI" id="CHEBI:60377"/>
        <dbReference type="EC" id="2.7.8.5"/>
    </reaction>
</comment>
<evidence type="ECO:0000256" key="6">
    <source>
        <dbReference type="ARBA" id="ARBA00022516"/>
    </source>
</evidence>
<keyword evidence="13" id="KW-1208">Phospholipid metabolism</keyword>
<sequence>MPGDTIWTIPNILTILRIFLTPLFVMAYISENFNLAWILFAIAGLTDALDGFLARIWNQRTQLGAMLDPLADKALLVTSFICLAIKGWIPSGFTVLVVSRDVIIIGGLAVLSFWGVDVRSRIKPIWISKMTTAAQIFLVIFVMIQRSFDLDFPGTTGAFVWITGAATVVSGVAYVRRGFELFSEESGEV</sequence>
<keyword evidence="10" id="KW-0443">Lipid metabolism</keyword>
<feature type="transmembrane region" description="Helical" evidence="16">
    <location>
        <begin position="126"/>
        <end position="144"/>
    </location>
</feature>
<evidence type="ECO:0000256" key="3">
    <source>
        <dbReference type="ARBA" id="ARBA00010441"/>
    </source>
</evidence>
<feature type="transmembrane region" description="Helical" evidence="16">
    <location>
        <begin position="70"/>
        <end position="89"/>
    </location>
</feature>
<proteinExistence type="inferred from homology"/>
<gene>
    <name evidence="17" type="ORF">PSDVSF_02470</name>
</gene>
<evidence type="ECO:0000256" key="13">
    <source>
        <dbReference type="ARBA" id="ARBA00023264"/>
    </source>
</evidence>
<dbReference type="EC" id="2.7.8.5" evidence="4"/>
<keyword evidence="8 16" id="KW-0812">Transmembrane</keyword>
<evidence type="ECO:0000313" key="17">
    <source>
        <dbReference type="EMBL" id="BCS87005.1"/>
    </source>
</evidence>
<dbReference type="PROSITE" id="PS00379">
    <property type="entry name" value="CDP_ALCOHOL_P_TRANSF"/>
    <property type="match status" value="1"/>
</dbReference>
<evidence type="ECO:0000256" key="9">
    <source>
        <dbReference type="ARBA" id="ARBA00022989"/>
    </source>
</evidence>
<dbReference type="InterPro" id="IPR048254">
    <property type="entry name" value="CDP_ALCOHOL_P_TRANSF_CS"/>
</dbReference>
<dbReference type="Gene3D" id="1.20.120.1760">
    <property type="match status" value="1"/>
</dbReference>
<comment type="similarity">
    <text evidence="3 15">Belongs to the CDP-alcohol phosphatidyltransferase class-I family.</text>
</comment>
<dbReference type="Pfam" id="PF01066">
    <property type="entry name" value="CDP-OH_P_transf"/>
    <property type="match status" value="1"/>
</dbReference>